<dbReference type="STRING" id="947033.Lste_2700"/>
<accession>A0A0W0ZL08</accession>
<evidence type="ECO:0000313" key="2">
    <source>
        <dbReference type="EMBL" id="KTD69542.1"/>
    </source>
</evidence>
<dbReference type="InterPro" id="IPR036514">
    <property type="entry name" value="SGNH_hydro_sf"/>
</dbReference>
<dbReference type="Pfam" id="PF13946">
    <property type="entry name" value="DUF4214"/>
    <property type="match status" value="1"/>
</dbReference>
<dbReference type="InterPro" id="IPR023214">
    <property type="entry name" value="HAD_sf"/>
</dbReference>
<dbReference type="Gene3D" id="3.40.50.1110">
    <property type="entry name" value="SGNH hydrolase"/>
    <property type="match status" value="1"/>
</dbReference>
<dbReference type="InterPro" id="IPR036412">
    <property type="entry name" value="HAD-like_sf"/>
</dbReference>
<dbReference type="InterPro" id="IPR010037">
    <property type="entry name" value="FkbH_domain"/>
</dbReference>
<comment type="caution">
    <text evidence="2">The sequence shown here is derived from an EMBL/GenBank/DDBJ whole genome shotgun (WGS) entry which is preliminary data.</text>
</comment>
<gene>
    <name evidence="2" type="ORF">Lste_2700</name>
</gene>
<dbReference type="OrthoDB" id="323926at2"/>
<dbReference type="Gene3D" id="3.40.50.1000">
    <property type="entry name" value="HAD superfamily/HAD-like"/>
    <property type="match status" value="1"/>
</dbReference>
<dbReference type="RefSeq" id="WP_058511472.1">
    <property type="nucleotide sequence ID" value="NZ_LNYY01000019.1"/>
</dbReference>
<dbReference type="PATRIC" id="fig|947033.5.peg.2865"/>
<dbReference type="SUPFAM" id="SSF56784">
    <property type="entry name" value="HAD-like"/>
    <property type="match status" value="1"/>
</dbReference>
<reference evidence="2 3" key="1">
    <citation type="submission" date="2015-11" db="EMBL/GenBank/DDBJ databases">
        <title>Genomic analysis of 38 Legionella species identifies large and diverse effector repertoires.</title>
        <authorList>
            <person name="Burstein D."/>
            <person name="Amaro F."/>
            <person name="Zusman T."/>
            <person name="Lifshitz Z."/>
            <person name="Cohen O."/>
            <person name="Gilbert J.A."/>
            <person name="Pupko T."/>
            <person name="Shuman H.A."/>
            <person name="Segal G."/>
        </authorList>
    </citation>
    <scope>NUCLEOTIDE SEQUENCE [LARGE SCALE GENOMIC DNA]</scope>
    <source>
        <strain evidence="2 3">IMVS3376</strain>
    </source>
</reference>
<dbReference type="EMBL" id="LNYY01000019">
    <property type="protein sequence ID" value="KTD69542.1"/>
    <property type="molecule type" value="Genomic_DNA"/>
</dbReference>
<proteinExistence type="predicted"/>
<evidence type="ECO:0000259" key="1">
    <source>
        <dbReference type="Pfam" id="PF13946"/>
    </source>
</evidence>
<keyword evidence="3" id="KW-1185">Reference proteome</keyword>
<dbReference type="NCBIfam" id="TIGR01686">
    <property type="entry name" value="FkbH"/>
    <property type="match status" value="1"/>
</dbReference>
<dbReference type="AlphaFoldDB" id="A0A0W0ZL08"/>
<name>A0A0W0ZL08_9GAMM</name>
<sequence>MINTDANNAKEYIRTLYRGVLHREPDAEGFNNWLHQLNSGAMQPYEIFECFLASDEKKMLASKLAGANYHVPDELMITSYPINRVLCIGSCLIESWINIIAHVGGGTVCDHILYNNVAELPEQPPVPIDEYNFQVIQIPLRSVLPETAFWGLDYTTEEPFQALFAETKQRVIYFLQAALRWNVQYGLLTFVCNFLTPQQNPMGRLFPRHDYRNMLYFIEQLNVFLSRELCSYQQVYFLDINQISFIHGQKNARDDVLWLSVHSSILSDWDYQFDQDRVQPIQPASYSFITRQKEYIEAIWLELVAMYRSIRQADAIKLVVFDLDNTLWRGVVAESEQKGYLTLEGWPLGLIEAIHVLKKRGILLAIISKNDEQHIRMLWPEIMGGLIDLDSFASIKINWNSKVNNMQEIINELNLLPANVLFIDDNHVERAHIRNSFPEVRLLGDNPYLIRRVLLWSPELQVAQLTKESARRTEMVQAQMQRARDHQKLSRSEFLSSLNIQITQNKIHTTNHQRFSRVLELLNKTNQFNTTGQRWTHEQCVAHFSSGGVIYFFDVADKYSNYGLVVVVILAHSSIKQMVMSCRVIGLDIELAAINSICHELWNDGYVDVDAEFVETKTNLPARNLYKQCGFIAHGTIWRKQLHEHIAEHICREI</sequence>
<feature type="domain" description="DUF4214" evidence="1">
    <location>
        <begin position="9"/>
        <end position="59"/>
    </location>
</feature>
<dbReference type="Proteomes" id="UP000054926">
    <property type="component" value="Unassembled WGS sequence"/>
</dbReference>
<organism evidence="2 3">
    <name type="scientific">Legionella steelei</name>
    <dbReference type="NCBI Taxonomy" id="947033"/>
    <lineage>
        <taxon>Bacteria</taxon>
        <taxon>Pseudomonadati</taxon>
        <taxon>Pseudomonadota</taxon>
        <taxon>Gammaproteobacteria</taxon>
        <taxon>Legionellales</taxon>
        <taxon>Legionellaceae</taxon>
        <taxon>Legionella</taxon>
    </lineage>
</organism>
<dbReference type="GO" id="GO:0016788">
    <property type="term" value="F:hydrolase activity, acting on ester bonds"/>
    <property type="evidence" value="ECO:0007669"/>
    <property type="project" value="UniProtKB-ARBA"/>
</dbReference>
<protein>
    <submittedName>
        <fullName evidence="2">HAD-superfamily phosphatase</fullName>
    </submittedName>
</protein>
<dbReference type="InterPro" id="IPR010033">
    <property type="entry name" value="HAD_SF_ppase_IIIC"/>
</dbReference>
<dbReference type="InterPro" id="IPR025282">
    <property type="entry name" value="DUF4214"/>
</dbReference>
<dbReference type="NCBIfam" id="TIGR01681">
    <property type="entry name" value="HAD-SF-IIIC"/>
    <property type="match status" value="1"/>
</dbReference>
<evidence type="ECO:0000313" key="3">
    <source>
        <dbReference type="Proteomes" id="UP000054926"/>
    </source>
</evidence>